<feature type="region of interest" description="Disordered" evidence="1">
    <location>
        <begin position="55"/>
        <end position="76"/>
    </location>
</feature>
<gene>
    <name evidence="2" type="ORF">TWF481_002894</name>
</gene>
<reference evidence="2 3" key="1">
    <citation type="submission" date="2023-08" db="EMBL/GenBank/DDBJ databases">
        <authorList>
            <person name="Palmer J.M."/>
        </authorList>
    </citation>
    <scope>NUCLEOTIDE SEQUENCE [LARGE SCALE GENOMIC DNA]</scope>
    <source>
        <strain evidence="2 3">TWF481</strain>
    </source>
</reference>
<dbReference type="AlphaFoldDB" id="A0AAV9VRP0"/>
<evidence type="ECO:0000313" key="2">
    <source>
        <dbReference type="EMBL" id="KAK6495849.1"/>
    </source>
</evidence>
<feature type="region of interest" description="Disordered" evidence="1">
    <location>
        <begin position="1"/>
        <end position="20"/>
    </location>
</feature>
<sequence>MQTVDATNIDLEEGDWDMDNKGGVTSIPLEFAGTQHISSRAGFLVKTMNSASSYEAAESDDIDPKAGCWDDGESTADACPSELVGSEYRCGVPSVEGDNPAELDYRIVVDTAYEGMVV</sequence>
<proteinExistence type="predicted"/>
<evidence type="ECO:0000256" key="1">
    <source>
        <dbReference type="SAM" id="MobiDB-lite"/>
    </source>
</evidence>
<keyword evidence="3" id="KW-1185">Reference proteome</keyword>
<comment type="caution">
    <text evidence="2">The sequence shown here is derived from an EMBL/GenBank/DDBJ whole genome shotgun (WGS) entry which is preliminary data.</text>
</comment>
<name>A0AAV9VRP0_9PEZI</name>
<dbReference type="Proteomes" id="UP001370758">
    <property type="component" value="Unassembled WGS sequence"/>
</dbReference>
<accession>A0AAV9VRP0</accession>
<dbReference type="EMBL" id="JAVHJL010000012">
    <property type="protein sequence ID" value="KAK6495849.1"/>
    <property type="molecule type" value="Genomic_DNA"/>
</dbReference>
<protein>
    <submittedName>
        <fullName evidence="2">Uncharacterized protein</fullName>
    </submittedName>
</protein>
<organism evidence="2 3">
    <name type="scientific">Arthrobotrys musiformis</name>
    <dbReference type="NCBI Taxonomy" id="47236"/>
    <lineage>
        <taxon>Eukaryota</taxon>
        <taxon>Fungi</taxon>
        <taxon>Dikarya</taxon>
        <taxon>Ascomycota</taxon>
        <taxon>Pezizomycotina</taxon>
        <taxon>Orbiliomycetes</taxon>
        <taxon>Orbiliales</taxon>
        <taxon>Orbiliaceae</taxon>
        <taxon>Arthrobotrys</taxon>
    </lineage>
</organism>
<evidence type="ECO:0000313" key="3">
    <source>
        <dbReference type="Proteomes" id="UP001370758"/>
    </source>
</evidence>